<feature type="compositionally biased region" description="Basic and acidic residues" evidence="1">
    <location>
        <begin position="104"/>
        <end position="113"/>
    </location>
</feature>
<accession>A0A5C5FSL2</accession>
<reference evidence="2 3" key="1">
    <citation type="submission" date="2019-03" db="EMBL/GenBank/DDBJ databases">
        <title>Rhodosporidium diobovatum UCD-FST 08-225 genome sequencing, assembly, and annotation.</title>
        <authorList>
            <person name="Fakankun I.U."/>
            <person name="Fristensky B."/>
            <person name="Levin D.B."/>
        </authorList>
    </citation>
    <scope>NUCLEOTIDE SEQUENCE [LARGE SCALE GENOMIC DNA]</scope>
    <source>
        <strain evidence="2 3">UCD-FST 08-225</strain>
    </source>
</reference>
<feature type="compositionally biased region" description="Basic residues" evidence="1">
    <location>
        <begin position="127"/>
        <end position="138"/>
    </location>
</feature>
<evidence type="ECO:0000313" key="3">
    <source>
        <dbReference type="Proteomes" id="UP000311382"/>
    </source>
</evidence>
<protein>
    <submittedName>
        <fullName evidence="2">Uncharacterized protein</fullName>
    </submittedName>
</protein>
<dbReference type="Proteomes" id="UP000311382">
    <property type="component" value="Unassembled WGS sequence"/>
</dbReference>
<feature type="compositionally biased region" description="Basic and acidic residues" evidence="1">
    <location>
        <begin position="1"/>
        <end position="19"/>
    </location>
</feature>
<evidence type="ECO:0000313" key="2">
    <source>
        <dbReference type="EMBL" id="TNY19833.1"/>
    </source>
</evidence>
<dbReference type="AlphaFoldDB" id="A0A5C5FSL2"/>
<proteinExistence type="predicted"/>
<gene>
    <name evidence="2" type="ORF">DMC30DRAFT_399306</name>
</gene>
<dbReference type="EMBL" id="SOZI01000083">
    <property type="protein sequence ID" value="TNY19833.1"/>
    <property type="molecule type" value="Genomic_DNA"/>
</dbReference>
<organism evidence="2 3">
    <name type="scientific">Rhodotorula diobovata</name>
    <dbReference type="NCBI Taxonomy" id="5288"/>
    <lineage>
        <taxon>Eukaryota</taxon>
        <taxon>Fungi</taxon>
        <taxon>Dikarya</taxon>
        <taxon>Basidiomycota</taxon>
        <taxon>Pucciniomycotina</taxon>
        <taxon>Microbotryomycetes</taxon>
        <taxon>Sporidiobolales</taxon>
        <taxon>Sporidiobolaceae</taxon>
        <taxon>Rhodotorula</taxon>
    </lineage>
</organism>
<evidence type="ECO:0000256" key="1">
    <source>
        <dbReference type="SAM" id="MobiDB-lite"/>
    </source>
</evidence>
<keyword evidence="3" id="KW-1185">Reference proteome</keyword>
<feature type="region of interest" description="Disordered" evidence="1">
    <location>
        <begin position="1"/>
        <end position="164"/>
    </location>
</feature>
<name>A0A5C5FSL2_9BASI</name>
<feature type="compositionally biased region" description="Low complexity" evidence="1">
    <location>
        <begin position="20"/>
        <end position="82"/>
    </location>
</feature>
<comment type="caution">
    <text evidence="2">The sequence shown here is derived from an EMBL/GenBank/DDBJ whole genome shotgun (WGS) entry which is preliminary data.</text>
</comment>
<sequence length="164" mass="18080">MRPGKEWGRARATERREASHPSPSSSISPSAFQTSPTCPTSRSPSRRGPSPRSGPPSSAARPPRSRATAPRRCPPSRACATPSRSLTPRCPPSNATTRPRWKMPRSERAERPRQVPPRATSVTRPCTSRRLRSRRVSLGRRGQPLPGLERYALPRTMSAQEDVA</sequence>